<dbReference type="GO" id="GO:0005886">
    <property type="term" value="C:plasma membrane"/>
    <property type="evidence" value="ECO:0007669"/>
    <property type="project" value="TreeGrafter"/>
</dbReference>
<dbReference type="PANTHER" id="PTHR43129:SF1">
    <property type="entry name" value="FOSMIDOMYCIN RESISTANCE PROTEIN"/>
    <property type="match status" value="1"/>
</dbReference>
<gene>
    <name evidence="3" type="primary">fsr_10</name>
    <name evidence="3" type="ORF">SDC9_56728</name>
</gene>
<dbReference type="SUPFAM" id="SSF103473">
    <property type="entry name" value="MFS general substrate transporter"/>
    <property type="match status" value="1"/>
</dbReference>
<reference evidence="3" key="1">
    <citation type="submission" date="2019-08" db="EMBL/GenBank/DDBJ databases">
        <authorList>
            <person name="Kucharzyk K."/>
            <person name="Murdoch R.W."/>
            <person name="Higgins S."/>
            <person name="Loffler F."/>
        </authorList>
    </citation>
    <scope>NUCLEOTIDE SEQUENCE</scope>
</reference>
<dbReference type="PANTHER" id="PTHR43129">
    <property type="entry name" value="FOSMIDOMYCIN RESISTANCE PROTEIN"/>
    <property type="match status" value="1"/>
</dbReference>
<evidence type="ECO:0000259" key="2">
    <source>
        <dbReference type="PROSITE" id="PS50850"/>
    </source>
</evidence>
<dbReference type="PROSITE" id="PS50850">
    <property type="entry name" value="MFS"/>
    <property type="match status" value="1"/>
</dbReference>
<dbReference type="AlphaFoldDB" id="A0A644X362"/>
<dbReference type="CDD" id="cd17478">
    <property type="entry name" value="MFS_FsR"/>
    <property type="match status" value="1"/>
</dbReference>
<feature type="transmembrane region" description="Helical" evidence="1">
    <location>
        <begin position="142"/>
        <end position="164"/>
    </location>
</feature>
<dbReference type="GO" id="GO:0022857">
    <property type="term" value="F:transmembrane transporter activity"/>
    <property type="evidence" value="ECO:0007669"/>
    <property type="project" value="InterPro"/>
</dbReference>
<dbReference type="InterPro" id="IPR036259">
    <property type="entry name" value="MFS_trans_sf"/>
</dbReference>
<organism evidence="3">
    <name type="scientific">bioreactor metagenome</name>
    <dbReference type="NCBI Taxonomy" id="1076179"/>
    <lineage>
        <taxon>unclassified sequences</taxon>
        <taxon>metagenomes</taxon>
        <taxon>ecological metagenomes</taxon>
    </lineage>
</organism>
<keyword evidence="1" id="KW-0472">Membrane</keyword>
<dbReference type="Gene3D" id="1.20.1250.20">
    <property type="entry name" value="MFS general substrate transporter like domains"/>
    <property type="match status" value="2"/>
</dbReference>
<feature type="transmembrane region" description="Helical" evidence="1">
    <location>
        <begin position="251"/>
        <end position="272"/>
    </location>
</feature>
<feature type="transmembrane region" description="Helical" evidence="1">
    <location>
        <begin position="208"/>
        <end position="226"/>
    </location>
</feature>
<feature type="transmembrane region" description="Helical" evidence="1">
    <location>
        <begin position="365"/>
        <end position="387"/>
    </location>
</feature>
<protein>
    <submittedName>
        <fullName evidence="3">Fosmidomycin resistance protein</fullName>
    </submittedName>
</protein>
<feature type="domain" description="Major facilitator superfamily (MFS) profile" evidence="2">
    <location>
        <begin position="17"/>
        <end position="394"/>
    </location>
</feature>
<dbReference type="EMBL" id="VSSQ01001687">
    <property type="protein sequence ID" value="MPM10397.1"/>
    <property type="molecule type" value="Genomic_DNA"/>
</dbReference>
<dbReference type="Pfam" id="PF07690">
    <property type="entry name" value="MFS_1"/>
    <property type="match status" value="2"/>
</dbReference>
<keyword evidence="1" id="KW-0812">Transmembrane</keyword>
<name>A0A644X362_9ZZZZ</name>
<feature type="transmembrane region" description="Helical" evidence="1">
    <location>
        <begin position="170"/>
        <end position="188"/>
    </location>
</feature>
<dbReference type="InterPro" id="IPR011701">
    <property type="entry name" value="MFS"/>
</dbReference>
<keyword evidence="1" id="KW-1133">Transmembrane helix</keyword>
<proteinExistence type="predicted"/>
<evidence type="ECO:0000256" key="1">
    <source>
        <dbReference type="SAM" id="Phobius"/>
    </source>
</evidence>
<sequence>MTSKTFRLFRTESSGFKLSLLSAGHFFNDLYASFLPTFIPTLISRLGLTMAQAGFFSTFLGVIHIIFQPVIGYLSDRSANPWPIIWGPILTCFGATMIPLSPTYGTALLFVGLWGLGSAMFHPQGHGGVGHVVPRNRLTVSLALFAVAGTAGVTMSPLFAVALVNTVGLKLMPVAAILPVLILGLFTWRTMPSISHESGDAMTPQKGLFSTMKSVFAVIYPIWAMSTVRDAASQGVRMFFPIRIAGEGGDISFVGTVLFLIMLGSTIAMLVIGRMADRYGKKQTLTVTMALSSLFLFAGRASGGWTAILFFVLGTAAVNATMPITAAIAQEMVPNSRGMASSIVMGLSWGMGNMLMAPFGKVGDLYGVNATLFIVALLPLLTLPLLLTRPFREAKN</sequence>
<feature type="transmembrane region" description="Helical" evidence="1">
    <location>
        <begin position="307"/>
        <end position="328"/>
    </location>
</feature>
<accession>A0A644X362</accession>
<feature type="transmembrane region" description="Helical" evidence="1">
    <location>
        <begin position="104"/>
        <end position="121"/>
    </location>
</feature>
<comment type="caution">
    <text evidence="3">The sequence shown here is derived from an EMBL/GenBank/DDBJ whole genome shotgun (WGS) entry which is preliminary data.</text>
</comment>
<evidence type="ECO:0000313" key="3">
    <source>
        <dbReference type="EMBL" id="MPM10397.1"/>
    </source>
</evidence>
<feature type="transmembrane region" description="Helical" evidence="1">
    <location>
        <begin position="49"/>
        <end position="67"/>
    </location>
</feature>
<dbReference type="InterPro" id="IPR020846">
    <property type="entry name" value="MFS_dom"/>
</dbReference>